<evidence type="ECO:0000256" key="4">
    <source>
        <dbReference type="ARBA" id="ARBA00022829"/>
    </source>
</evidence>
<comment type="subcellular location">
    <subcellularLocation>
        <location evidence="1">Cytoplasm</location>
    </subcellularLocation>
</comment>
<keyword evidence="5" id="KW-0229">DNA integration</keyword>
<evidence type="ECO:0000256" key="2">
    <source>
        <dbReference type="ARBA" id="ARBA00022490"/>
    </source>
</evidence>
<keyword evidence="8" id="KW-0131">Cell cycle</keyword>
<sequence>MASKEQENLPERSFIELFLDHMTVEKNASPNTLRAYAVDLRQFFAFLRETGFWSDSSTKKKLGSINSAQIRKFLVSLHKRRLAPGAIERKLSTLRSFFQSLNLSGVVKSNPAREVPAPSKPKTTPDFLTPDEVFALLDSPSLKLNLRDKTILELLYATGARASEVASLSIQDIDFDRKLVTIHGKGGKDRVVPFGSRAGSLLRRLLEQNPQAKGDANGTPVFFNRWQKRLSVRSIHSIVKARGISSGMDRSVAPHKLRHTFATHLLDNGADLRAIQEMLGHSNLSTTQKYTHVSLKRLMKVYDDAHPRALLKKYDIKNDLK</sequence>
<dbReference type="PANTHER" id="PTHR30349:SF77">
    <property type="entry name" value="TYROSINE RECOMBINASE XERC"/>
    <property type="match status" value="1"/>
</dbReference>
<dbReference type="InterPro" id="IPR002104">
    <property type="entry name" value="Integrase_catalytic"/>
</dbReference>
<protein>
    <submittedName>
        <fullName evidence="11">Site-specific tyrosine recombinase XerC</fullName>
    </submittedName>
</protein>
<reference evidence="11" key="1">
    <citation type="submission" date="2018-06" db="EMBL/GenBank/DDBJ databases">
        <authorList>
            <person name="Zhirakovskaya E."/>
        </authorList>
    </citation>
    <scope>NUCLEOTIDE SEQUENCE</scope>
</reference>
<dbReference type="SUPFAM" id="SSF56349">
    <property type="entry name" value="DNA breaking-rejoining enzymes"/>
    <property type="match status" value="1"/>
</dbReference>
<dbReference type="InterPro" id="IPR050090">
    <property type="entry name" value="Tyrosine_recombinase_XerCD"/>
</dbReference>
<name>A0A3B1BY87_9ZZZZ</name>
<dbReference type="InterPro" id="IPR013762">
    <property type="entry name" value="Integrase-like_cat_sf"/>
</dbReference>
<proteinExistence type="inferred from homology"/>
<dbReference type="PROSITE" id="PS51898">
    <property type="entry name" value="TYR_RECOMBINASE"/>
    <property type="match status" value="1"/>
</dbReference>
<dbReference type="Gene3D" id="1.10.443.10">
    <property type="entry name" value="Intergrase catalytic core"/>
    <property type="match status" value="1"/>
</dbReference>
<feature type="domain" description="Core-binding (CB)" evidence="10">
    <location>
        <begin position="9"/>
        <end position="102"/>
    </location>
</feature>
<dbReference type="GO" id="GO:0006310">
    <property type="term" value="P:DNA recombination"/>
    <property type="evidence" value="ECO:0007669"/>
    <property type="project" value="UniProtKB-KW"/>
</dbReference>
<keyword evidence="3" id="KW-0132">Cell division</keyword>
<dbReference type="NCBIfam" id="NF040815">
    <property type="entry name" value="recomb_XerA_Arch"/>
    <property type="match status" value="1"/>
</dbReference>
<evidence type="ECO:0000256" key="5">
    <source>
        <dbReference type="ARBA" id="ARBA00022908"/>
    </source>
</evidence>
<dbReference type="InterPro" id="IPR011010">
    <property type="entry name" value="DNA_brk_join_enz"/>
</dbReference>
<evidence type="ECO:0000259" key="9">
    <source>
        <dbReference type="PROSITE" id="PS51898"/>
    </source>
</evidence>
<dbReference type="AlphaFoldDB" id="A0A3B1BY87"/>
<dbReference type="GO" id="GO:0003677">
    <property type="term" value="F:DNA binding"/>
    <property type="evidence" value="ECO:0007669"/>
    <property type="project" value="UniProtKB-KW"/>
</dbReference>
<keyword evidence="4" id="KW-0159">Chromosome partition</keyword>
<dbReference type="CDD" id="cd00798">
    <property type="entry name" value="INT_XerDC_C"/>
    <property type="match status" value="1"/>
</dbReference>
<dbReference type="GO" id="GO:0015074">
    <property type="term" value="P:DNA integration"/>
    <property type="evidence" value="ECO:0007669"/>
    <property type="project" value="UniProtKB-KW"/>
</dbReference>
<evidence type="ECO:0000256" key="7">
    <source>
        <dbReference type="ARBA" id="ARBA00023172"/>
    </source>
</evidence>
<feature type="domain" description="Tyr recombinase" evidence="9">
    <location>
        <begin position="123"/>
        <end position="303"/>
    </location>
</feature>
<dbReference type="HAMAP" id="MF_01808">
    <property type="entry name" value="Recomb_XerC_XerD"/>
    <property type="match status" value="1"/>
</dbReference>
<keyword evidence="2" id="KW-0963">Cytoplasm</keyword>
<dbReference type="GO" id="GO:0005737">
    <property type="term" value="C:cytoplasm"/>
    <property type="evidence" value="ECO:0007669"/>
    <property type="project" value="UniProtKB-SubCell"/>
</dbReference>
<dbReference type="GO" id="GO:0007059">
    <property type="term" value="P:chromosome segregation"/>
    <property type="evidence" value="ECO:0007669"/>
    <property type="project" value="UniProtKB-KW"/>
</dbReference>
<gene>
    <name evidence="11" type="ORF">MNBD_NITROSPINAE01-1135</name>
</gene>
<keyword evidence="7" id="KW-0233">DNA recombination</keyword>
<dbReference type="EMBL" id="UOGC01000150">
    <property type="protein sequence ID" value="VAX23286.1"/>
    <property type="molecule type" value="Genomic_DNA"/>
</dbReference>
<dbReference type="InterPro" id="IPR004107">
    <property type="entry name" value="Integrase_SAM-like_N"/>
</dbReference>
<evidence type="ECO:0000259" key="10">
    <source>
        <dbReference type="PROSITE" id="PS51900"/>
    </source>
</evidence>
<keyword evidence="6" id="KW-0238">DNA-binding</keyword>
<evidence type="ECO:0000256" key="3">
    <source>
        <dbReference type="ARBA" id="ARBA00022618"/>
    </source>
</evidence>
<dbReference type="InterPro" id="IPR044068">
    <property type="entry name" value="CB"/>
</dbReference>
<evidence type="ECO:0000256" key="8">
    <source>
        <dbReference type="ARBA" id="ARBA00023306"/>
    </source>
</evidence>
<dbReference type="PANTHER" id="PTHR30349">
    <property type="entry name" value="PHAGE INTEGRASE-RELATED"/>
    <property type="match status" value="1"/>
</dbReference>
<evidence type="ECO:0000256" key="1">
    <source>
        <dbReference type="ARBA" id="ARBA00004496"/>
    </source>
</evidence>
<dbReference type="Pfam" id="PF00589">
    <property type="entry name" value="Phage_integrase"/>
    <property type="match status" value="1"/>
</dbReference>
<evidence type="ECO:0000313" key="11">
    <source>
        <dbReference type="EMBL" id="VAX23286.1"/>
    </source>
</evidence>
<evidence type="ECO:0000256" key="6">
    <source>
        <dbReference type="ARBA" id="ARBA00023125"/>
    </source>
</evidence>
<dbReference type="Gene3D" id="1.10.150.130">
    <property type="match status" value="1"/>
</dbReference>
<dbReference type="GO" id="GO:0051301">
    <property type="term" value="P:cell division"/>
    <property type="evidence" value="ECO:0007669"/>
    <property type="project" value="UniProtKB-KW"/>
</dbReference>
<dbReference type="InterPro" id="IPR023009">
    <property type="entry name" value="Tyrosine_recombinase_XerC/XerD"/>
</dbReference>
<dbReference type="InterPro" id="IPR010998">
    <property type="entry name" value="Integrase_recombinase_N"/>
</dbReference>
<dbReference type="Pfam" id="PF02899">
    <property type="entry name" value="Phage_int_SAM_1"/>
    <property type="match status" value="1"/>
</dbReference>
<organism evidence="11">
    <name type="scientific">hydrothermal vent metagenome</name>
    <dbReference type="NCBI Taxonomy" id="652676"/>
    <lineage>
        <taxon>unclassified sequences</taxon>
        <taxon>metagenomes</taxon>
        <taxon>ecological metagenomes</taxon>
    </lineage>
</organism>
<dbReference type="PROSITE" id="PS51900">
    <property type="entry name" value="CB"/>
    <property type="match status" value="1"/>
</dbReference>
<accession>A0A3B1BY87</accession>
<dbReference type="NCBIfam" id="NF001399">
    <property type="entry name" value="PRK00283.1"/>
    <property type="match status" value="1"/>
</dbReference>